<dbReference type="AlphaFoldDB" id="D8Q4K1"/>
<evidence type="ECO:0000313" key="3">
    <source>
        <dbReference type="Proteomes" id="UP000007431"/>
    </source>
</evidence>
<evidence type="ECO:0000256" key="1">
    <source>
        <dbReference type="SAM" id="MobiDB-lite"/>
    </source>
</evidence>
<feature type="region of interest" description="Disordered" evidence="1">
    <location>
        <begin position="200"/>
        <end position="274"/>
    </location>
</feature>
<feature type="compositionally biased region" description="Low complexity" evidence="1">
    <location>
        <begin position="77"/>
        <end position="90"/>
    </location>
</feature>
<name>D8Q4K1_SCHCM</name>
<keyword evidence="3" id="KW-1185">Reference proteome</keyword>
<proteinExistence type="predicted"/>
<dbReference type="HOGENOM" id="CLU_1016180_0_0_1"/>
<dbReference type="EMBL" id="GL377306">
    <property type="protein sequence ID" value="EFI97246.1"/>
    <property type="molecule type" value="Genomic_DNA"/>
</dbReference>
<protein>
    <submittedName>
        <fullName evidence="2">Uncharacterized protein</fullName>
    </submittedName>
</protein>
<sequence>MSDPDTAAPVDGARARGNDDGDSGKEPVGDTAPDHARHRPQSPAHIGPRADSPAAQYAPRTSSSSSTLSSAHPGPAPRGTSASPPASASALPETETKPPKSPSTITLPPMSMSAPAPRIDLSGLALHSPSNIVGTPAPREDAPYEYPFPREPLLVSPALSTATSSSFGNASPIGVPLASPRPICAGVGIGLSANGVMSPTAFFGGAVSRSPPPTCSSPSAHPRLQLTNPPIPPTLLQKARARSNSCRHEHLPHGSHASAKRSVSTGSGSSEPGA</sequence>
<dbReference type="OrthoDB" id="3003645at2759"/>
<organism evidence="3">
    <name type="scientific">Schizophyllum commune (strain H4-8 / FGSC 9210)</name>
    <name type="common">Split gill fungus</name>
    <dbReference type="NCBI Taxonomy" id="578458"/>
    <lineage>
        <taxon>Eukaryota</taxon>
        <taxon>Fungi</taxon>
        <taxon>Dikarya</taxon>
        <taxon>Basidiomycota</taxon>
        <taxon>Agaricomycotina</taxon>
        <taxon>Agaricomycetes</taxon>
        <taxon>Agaricomycetidae</taxon>
        <taxon>Agaricales</taxon>
        <taxon>Schizophyllaceae</taxon>
        <taxon>Schizophyllum</taxon>
    </lineage>
</organism>
<feature type="region of interest" description="Disordered" evidence="1">
    <location>
        <begin position="1"/>
        <end position="145"/>
    </location>
</feature>
<feature type="compositionally biased region" description="Low complexity" evidence="1">
    <location>
        <begin position="61"/>
        <end position="70"/>
    </location>
</feature>
<evidence type="ECO:0000313" key="2">
    <source>
        <dbReference type="EMBL" id="EFI97246.1"/>
    </source>
</evidence>
<accession>D8Q4K1</accession>
<dbReference type="RefSeq" id="XP_003032149.1">
    <property type="nucleotide sequence ID" value="XM_003032103.1"/>
</dbReference>
<dbReference type="KEGG" id="scm:SCHCO_02626528"/>
<gene>
    <name evidence="2" type="ORF">SCHCODRAFT_257147</name>
</gene>
<reference evidence="2 3" key="1">
    <citation type="journal article" date="2010" name="Nat. Biotechnol.">
        <title>Genome sequence of the model mushroom Schizophyllum commune.</title>
        <authorList>
            <person name="Ohm R.A."/>
            <person name="de Jong J.F."/>
            <person name="Lugones L.G."/>
            <person name="Aerts A."/>
            <person name="Kothe E."/>
            <person name="Stajich J.E."/>
            <person name="de Vries R.P."/>
            <person name="Record E."/>
            <person name="Levasseur A."/>
            <person name="Baker S.E."/>
            <person name="Bartholomew K.A."/>
            <person name="Coutinho P.M."/>
            <person name="Erdmann S."/>
            <person name="Fowler T.J."/>
            <person name="Gathman A.C."/>
            <person name="Lombard V."/>
            <person name="Henrissat B."/>
            <person name="Knabe N."/>
            <person name="Kuees U."/>
            <person name="Lilly W.W."/>
            <person name="Lindquist E."/>
            <person name="Lucas S."/>
            <person name="Magnuson J.K."/>
            <person name="Piumi F."/>
            <person name="Raudaskoski M."/>
            <person name="Salamov A."/>
            <person name="Schmutz J."/>
            <person name="Schwarze F.W.M.R."/>
            <person name="vanKuyk P.A."/>
            <person name="Horton J.S."/>
            <person name="Grigoriev I.V."/>
            <person name="Woesten H.A.B."/>
        </authorList>
    </citation>
    <scope>NUCLEOTIDE SEQUENCE [LARGE SCALE GENOMIC DNA]</scope>
    <source>
        <strain evidence="3">H4-8 / FGSC 9210</strain>
    </source>
</reference>
<dbReference type="Proteomes" id="UP000007431">
    <property type="component" value="Unassembled WGS sequence"/>
</dbReference>
<dbReference type="InParanoid" id="D8Q4K1"/>
<dbReference type="GeneID" id="9596235"/>
<dbReference type="VEuPathDB" id="FungiDB:SCHCODRAFT_02626528"/>
<dbReference type="OMA" id="TASDNIM"/>
<feature type="compositionally biased region" description="Basic and acidic residues" evidence="1">
    <location>
        <begin position="13"/>
        <end position="35"/>
    </location>
</feature>
<feature type="compositionally biased region" description="Polar residues" evidence="1">
    <location>
        <begin position="261"/>
        <end position="274"/>
    </location>
</feature>